<evidence type="ECO:0000259" key="1">
    <source>
        <dbReference type="Pfam" id="PF10536"/>
    </source>
</evidence>
<dbReference type="InterPro" id="IPR044824">
    <property type="entry name" value="MAIN-like"/>
</dbReference>
<dbReference type="EnsemblPlants" id="Solyc07g064400.2.1">
    <property type="protein sequence ID" value="Solyc07g064400.2.1.1"/>
    <property type="gene ID" value="Solyc07g064400.2"/>
</dbReference>
<dbReference type="InParanoid" id="A0A3Q7HFF8"/>
<organism evidence="2">
    <name type="scientific">Solanum lycopersicum</name>
    <name type="common">Tomato</name>
    <name type="synonym">Lycopersicon esculentum</name>
    <dbReference type="NCBI Taxonomy" id="4081"/>
    <lineage>
        <taxon>Eukaryota</taxon>
        <taxon>Viridiplantae</taxon>
        <taxon>Streptophyta</taxon>
        <taxon>Embryophyta</taxon>
        <taxon>Tracheophyta</taxon>
        <taxon>Spermatophyta</taxon>
        <taxon>Magnoliopsida</taxon>
        <taxon>eudicotyledons</taxon>
        <taxon>Gunneridae</taxon>
        <taxon>Pentapetalae</taxon>
        <taxon>asterids</taxon>
        <taxon>lamiids</taxon>
        <taxon>Solanales</taxon>
        <taxon>Solanaceae</taxon>
        <taxon>Solanoideae</taxon>
        <taxon>Solaneae</taxon>
        <taxon>Solanum</taxon>
        <taxon>Solanum subgen. Lycopersicon</taxon>
    </lineage>
</organism>
<sequence length="687" mass="77715">MVDCSEVEIMEEMEEVMVSSIDEEVKPIFRVAHFLKPTTKELPFLPSRLKISCSSPKVQFKGGSSYMKGWSKWVNKLKPLHQEIWKKAGVFEGIIGSTFMIYKHSDLILALAERWCLETNTFILPWGEATITLEDMVVLGGFSVLGHSVLKPVKTKDAVDIEKALTEVHKDIRVRKTNVRHRAWMEHFAGRGDHLEHVAFLTLWLSRYVLPARSFLKVDRALFSIAIYLSQGIPIALAPAVLASIYRDMSLLKQFIVSSAKNHSPSDSRCIEDELNPNLRAPFQFIQLWAWERFTNLQPKPSSIIYTGEPRVARWHKAKKLNHVDHRSGIDSAAECFLWRPYAIDIVKNWDISRFYKERDEYVVVGPNIGREIMTFARLVRASELVGMDCVEQYNPHRVSMQFGFDQDVPDCVNHASDYIPKIAWTNYNRPIKDVKLYIPSRFIESDVSRRYLEWWKNQNVVPEVAIQHEKMNASVCCGFLQKCDMIVIESSSSDDDNIPISVSLRKRKLMKKEVVVPGNNQKLFLSMQSQSSSASNDGTARAREILVESKPISDKFEASNGKSDEDGDGPYVVKEMVPLESKNNNDKGGCKLNLTDGIALASDGPNAGLLSTNSAKTLQMSEASVVTQKVIATCTKITEGNMAMGNINNHEKGSGSNDMIDIVKLERRIRNLENINAGKVPIFRTK</sequence>
<dbReference type="OMA" id="CIEDELN"/>
<keyword evidence="3" id="KW-1185">Reference proteome</keyword>
<feature type="domain" description="Aminotransferase-like plant mobile" evidence="1">
    <location>
        <begin position="89"/>
        <end position="457"/>
    </location>
</feature>
<evidence type="ECO:0000313" key="2">
    <source>
        <dbReference type="EnsemblPlants" id="Solyc07g064400.2.1.1"/>
    </source>
</evidence>
<dbReference type="PANTHER" id="PTHR46033">
    <property type="entry name" value="PROTEIN MAIN-LIKE 2"/>
    <property type="match status" value="1"/>
</dbReference>
<dbReference type="Pfam" id="PF10536">
    <property type="entry name" value="PMD"/>
    <property type="match status" value="1"/>
</dbReference>
<dbReference type="AlphaFoldDB" id="A0A3Q7HFF8"/>
<proteinExistence type="predicted"/>
<dbReference type="FunCoup" id="A0A3Q7HFF8">
    <property type="interactions" value="1"/>
</dbReference>
<protein>
    <recommendedName>
        <fullName evidence="1">Aminotransferase-like plant mobile domain-containing protein</fullName>
    </recommendedName>
</protein>
<dbReference type="InterPro" id="IPR019557">
    <property type="entry name" value="AminoTfrase-like_pln_mobile"/>
</dbReference>
<accession>A0A3Q7HFF8</accession>
<evidence type="ECO:0000313" key="3">
    <source>
        <dbReference type="Proteomes" id="UP000004994"/>
    </source>
</evidence>
<reference evidence="2" key="2">
    <citation type="submission" date="2019-01" db="UniProtKB">
        <authorList>
            <consortium name="EnsemblPlants"/>
        </authorList>
    </citation>
    <scope>IDENTIFICATION</scope>
    <source>
        <strain evidence="2">cv. Heinz 1706</strain>
    </source>
</reference>
<dbReference type="PANTHER" id="PTHR46033:SF80">
    <property type="entry name" value="PROTEIN MAIN-LIKE 2-LIKE"/>
    <property type="match status" value="1"/>
</dbReference>
<dbReference type="PaxDb" id="4081-Solyc07g064400.1.1"/>
<dbReference type="GO" id="GO:0010073">
    <property type="term" value="P:meristem maintenance"/>
    <property type="evidence" value="ECO:0007669"/>
    <property type="project" value="InterPro"/>
</dbReference>
<name>A0A3Q7HFF8_SOLLC</name>
<reference evidence="2" key="1">
    <citation type="journal article" date="2012" name="Nature">
        <title>The tomato genome sequence provides insights into fleshy fruit evolution.</title>
        <authorList>
            <consortium name="Tomato Genome Consortium"/>
        </authorList>
    </citation>
    <scope>NUCLEOTIDE SEQUENCE [LARGE SCALE GENOMIC DNA]</scope>
    <source>
        <strain evidence="2">cv. Heinz 1706</strain>
    </source>
</reference>
<dbReference type="STRING" id="4081.A0A3Q7HFF8"/>
<dbReference type="Gramene" id="Solyc07g064400.2.1">
    <property type="protein sequence ID" value="Solyc07g064400.2.1.1"/>
    <property type="gene ID" value="Solyc07g064400.2"/>
</dbReference>
<dbReference type="Proteomes" id="UP000004994">
    <property type="component" value="Chromosome 7"/>
</dbReference>